<name>A0A8J4Y9W3_CHIOP</name>
<dbReference type="AlphaFoldDB" id="A0A8J4Y9W3"/>
<dbReference type="Proteomes" id="UP000770661">
    <property type="component" value="Unassembled WGS sequence"/>
</dbReference>
<evidence type="ECO:0000313" key="1">
    <source>
        <dbReference type="EMBL" id="KAG0723357.1"/>
    </source>
</evidence>
<organism evidence="1 2">
    <name type="scientific">Chionoecetes opilio</name>
    <name type="common">Atlantic snow crab</name>
    <name type="synonym">Cancer opilio</name>
    <dbReference type="NCBI Taxonomy" id="41210"/>
    <lineage>
        <taxon>Eukaryota</taxon>
        <taxon>Metazoa</taxon>
        <taxon>Ecdysozoa</taxon>
        <taxon>Arthropoda</taxon>
        <taxon>Crustacea</taxon>
        <taxon>Multicrustacea</taxon>
        <taxon>Malacostraca</taxon>
        <taxon>Eumalacostraca</taxon>
        <taxon>Eucarida</taxon>
        <taxon>Decapoda</taxon>
        <taxon>Pleocyemata</taxon>
        <taxon>Brachyura</taxon>
        <taxon>Eubrachyura</taxon>
        <taxon>Majoidea</taxon>
        <taxon>Majidae</taxon>
        <taxon>Chionoecetes</taxon>
    </lineage>
</organism>
<evidence type="ECO:0000313" key="2">
    <source>
        <dbReference type="Proteomes" id="UP000770661"/>
    </source>
</evidence>
<sequence length="193" mass="21310">MGLPFCHSPRLGSDGALGSLIFAAEVTPRGRLRLCSLVRMVNAAVPVKPRSMLRPVPPPAFSLMGTWLVGGRFNRVSQWLPPPPMIFVMQDTSDVGRGYQSSVGRQDFGEWSVEEWSLHIIVRELLVPLLFLRSIPVPQGTALCWDGHHGRSPLFCSQAKPFLSPSVCLRSSYREWGSNGPPHLSRLQGALVK</sequence>
<accession>A0A8J4Y9W3</accession>
<protein>
    <submittedName>
        <fullName evidence="1">Uncharacterized protein</fullName>
    </submittedName>
</protein>
<dbReference type="OrthoDB" id="7477527at2759"/>
<comment type="caution">
    <text evidence="1">The sequence shown here is derived from an EMBL/GenBank/DDBJ whole genome shotgun (WGS) entry which is preliminary data.</text>
</comment>
<gene>
    <name evidence="1" type="ORF">GWK47_042869</name>
</gene>
<keyword evidence="2" id="KW-1185">Reference proteome</keyword>
<dbReference type="EMBL" id="JACEEZ010008385">
    <property type="protein sequence ID" value="KAG0723357.1"/>
    <property type="molecule type" value="Genomic_DNA"/>
</dbReference>
<proteinExistence type="predicted"/>
<reference evidence="1" key="1">
    <citation type="submission" date="2020-07" db="EMBL/GenBank/DDBJ databases">
        <title>The High-quality genome of the commercially important snow crab, Chionoecetes opilio.</title>
        <authorList>
            <person name="Jeong J.-H."/>
            <person name="Ryu S."/>
        </authorList>
    </citation>
    <scope>NUCLEOTIDE SEQUENCE</scope>
    <source>
        <strain evidence="1">MADBK_172401_WGS</strain>
        <tissue evidence="1">Digestive gland</tissue>
    </source>
</reference>